<keyword evidence="9" id="KW-1185">Reference proteome</keyword>
<dbReference type="Pfam" id="PF00155">
    <property type="entry name" value="Aminotran_1_2"/>
    <property type="match status" value="1"/>
</dbReference>
<dbReference type="GO" id="GO:0000105">
    <property type="term" value="P:L-histidine biosynthetic process"/>
    <property type="evidence" value="ECO:0007669"/>
    <property type="project" value="UniProtKB-UniRule"/>
</dbReference>
<dbReference type="PANTHER" id="PTHR43643:SF3">
    <property type="entry name" value="HISTIDINOL-PHOSPHATE AMINOTRANSFERASE"/>
    <property type="match status" value="1"/>
</dbReference>
<comment type="cofactor">
    <cofactor evidence="1 6">
        <name>pyridoxal 5'-phosphate</name>
        <dbReference type="ChEBI" id="CHEBI:597326"/>
    </cofactor>
</comment>
<dbReference type="Gene3D" id="3.40.640.10">
    <property type="entry name" value="Type I PLP-dependent aspartate aminotransferase-like (Major domain)"/>
    <property type="match status" value="1"/>
</dbReference>
<name>A0A419T8I8_9FIRM</name>
<evidence type="ECO:0000313" key="8">
    <source>
        <dbReference type="EMBL" id="RKD33708.1"/>
    </source>
</evidence>
<dbReference type="InterPro" id="IPR004839">
    <property type="entry name" value="Aminotransferase_I/II_large"/>
</dbReference>
<evidence type="ECO:0000256" key="1">
    <source>
        <dbReference type="ARBA" id="ARBA00001933"/>
    </source>
</evidence>
<comment type="similarity">
    <text evidence="6">Belongs to the class-II pyridoxal-phosphate-dependent aminotransferase family. Histidinol-phosphate aminotransferase subfamily.</text>
</comment>
<comment type="caution">
    <text evidence="8">The sequence shown here is derived from an EMBL/GenBank/DDBJ whole genome shotgun (WGS) entry which is preliminary data.</text>
</comment>
<keyword evidence="6" id="KW-0028">Amino-acid biosynthesis</keyword>
<keyword evidence="4 6" id="KW-0808">Transferase</keyword>
<dbReference type="EC" id="2.6.1.9" evidence="6"/>
<comment type="subunit">
    <text evidence="2 6">Homodimer.</text>
</comment>
<evidence type="ECO:0000256" key="3">
    <source>
        <dbReference type="ARBA" id="ARBA00022576"/>
    </source>
</evidence>
<dbReference type="AlphaFoldDB" id="A0A419T8I8"/>
<dbReference type="InterPro" id="IPR005861">
    <property type="entry name" value="HisP_aminotrans"/>
</dbReference>
<evidence type="ECO:0000256" key="5">
    <source>
        <dbReference type="ARBA" id="ARBA00022898"/>
    </source>
</evidence>
<dbReference type="InterPro" id="IPR015421">
    <property type="entry name" value="PyrdxlP-dep_Trfase_major"/>
</dbReference>
<organism evidence="8 9">
    <name type="scientific">Lacrimispora algidixylanolytica</name>
    <dbReference type="NCBI Taxonomy" id="94868"/>
    <lineage>
        <taxon>Bacteria</taxon>
        <taxon>Bacillati</taxon>
        <taxon>Bacillota</taxon>
        <taxon>Clostridia</taxon>
        <taxon>Lachnospirales</taxon>
        <taxon>Lachnospiraceae</taxon>
        <taxon>Lacrimispora</taxon>
    </lineage>
</organism>
<gene>
    <name evidence="6" type="primary">hisC</name>
    <name evidence="8" type="ORF">BET01_14390</name>
</gene>
<comment type="pathway">
    <text evidence="6">Amino-acid biosynthesis; L-histidine biosynthesis; L-histidine from 5-phospho-alpha-D-ribose 1-diphosphate: step 7/9.</text>
</comment>
<dbReference type="CDD" id="cd00609">
    <property type="entry name" value="AAT_like"/>
    <property type="match status" value="1"/>
</dbReference>
<keyword evidence="6" id="KW-0368">Histidine biosynthesis</keyword>
<dbReference type="InterPro" id="IPR015424">
    <property type="entry name" value="PyrdxlP-dep_Trfase"/>
</dbReference>
<reference evidence="8 9" key="1">
    <citation type="submission" date="2016-08" db="EMBL/GenBank/DDBJ databases">
        <title>A new outlook on sporulation: Clostridium algidixylanolyticum.</title>
        <authorList>
            <person name="Poppleton D.I."/>
            <person name="Gribaldo S."/>
        </authorList>
    </citation>
    <scope>NUCLEOTIDE SEQUENCE [LARGE SCALE GENOMIC DNA]</scope>
    <source>
        <strain evidence="8 9">SPL73</strain>
    </source>
</reference>
<dbReference type="InterPro" id="IPR015422">
    <property type="entry name" value="PyrdxlP-dep_Trfase_small"/>
</dbReference>
<keyword evidence="3 6" id="KW-0032">Aminotransferase</keyword>
<dbReference type="Proteomes" id="UP000284277">
    <property type="component" value="Unassembled WGS sequence"/>
</dbReference>
<dbReference type="GO" id="GO:0030170">
    <property type="term" value="F:pyridoxal phosphate binding"/>
    <property type="evidence" value="ECO:0007669"/>
    <property type="project" value="InterPro"/>
</dbReference>
<feature type="domain" description="Aminotransferase class I/classII large" evidence="7">
    <location>
        <begin position="31"/>
        <end position="354"/>
    </location>
</feature>
<evidence type="ECO:0000256" key="4">
    <source>
        <dbReference type="ARBA" id="ARBA00022679"/>
    </source>
</evidence>
<dbReference type="OrthoDB" id="9813612at2"/>
<evidence type="ECO:0000256" key="6">
    <source>
        <dbReference type="HAMAP-Rule" id="MF_01023"/>
    </source>
</evidence>
<keyword evidence="5 6" id="KW-0663">Pyridoxal phosphate</keyword>
<evidence type="ECO:0000256" key="2">
    <source>
        <dbReference type="ARBA" id="ARBA00011738"/>
    </source>
</evidence>
<proteinExistence type="inferred from homology"/>
<dbReference type="PANTHER" id="PTHR43643">
    <property type="entry name" value="HISTIDINOL-PHOSPHATE AMINOTRANSFERASE 2"/>
    <property type="match status" value="1"/>
</dbReference>
<protein>
    <recommendedName>
        <fullName evidence="6">Histidinol-phosphate aminotransferase</fullName>
        <ecNumber evidence="6">2.6.1.9</ecNumber>
    </recommendedName>
    <alternativeName>
        <fullName evidence="6">Imidazole acetol-phosphate transaminase</fullName>
    </alternativeName>
</protein>
<comment type="catalytic activity">
    <reaction evidence="6">
        <text>L-histidinol phosphate + 2-oxoglutarate = 3-(imidazol-4-yl)-2-oxopropyl phosphate + L-glutamate</text>
        <dbReference type="Rhea" id="RHEA:23744"/>
        <dbReference type="ChEBI" id="CHEBI:16810"/>
        <dbReference type="ChEBI" id="CHEBI:29985"/>
        <dbReference type="ChEBI" id="CHEBI:57766"/>
        <dbReference type="ChEBI" id="CHEBI:57980"/>
        <dbReference type="EC" id="2.6.1.9"/>
    </reaction>
</comment>
<dbReference type="UniPathway" id="UPA00031">
    <property type="reaction ID" value="UER00012"/>
</dbReference>
<dbReference type="RefSeq" id="WP_120195767.1">
    <property type="nucleotide sequence ID" value="NZ_MCIA01000006.1"/>
</dbReference>
<dbReference type="SUPFAM" id="SSF53383">
    <property type="entry name" value="PLP-dependent transferases"/>
    <property type="match status" value="1"/>
</dbReference>
<feature type="modified residue" description="N6-(pyridoxal phosphate)lysine" evidence="6">
    <location>
        <position position="222"/>
    </location>
</feature>
<dbReference type="InterPro" id="IPR050106">
    <property type="entry name" value="HistidinolP_aminotransfase"/>
</dbReference>
<dbReference type="NCBIfam" id="TIGR01141">
    <property type="entry name" value="hisC"/>
    <property type="match status" value="1"/>
</dbReference>
<evidence type="ECO:0000313" key="9">
    <source>
        <dbReference type="Proteomes" id="UP000284277"/>
    </source>
</evidence>
<accession>A0A419T8I8</accession>
<dbReference type="EMBL" id="MCIA01000006">
    <property type="protein sequence ID" value="RKD33708.1"/>
    <property type="molecule type" value="Genomic_DNA"/>
</dbReference>
<evidence type="ECO:0000259" key="7">
    <source>
        <dbReference type="Pfam" id="PF00155"/>
    </source>
</evidence>
<dbReference type="Gene3D" id="3.90.1150.10">
    <property type="entry name" value="Aspartate Aminotransferase, domain 1"/>
    <property type="match status" value="1"/>
</dbReference>
<dbReference type="HAMAP" id="MF_01023">
    <property type="entry name" value="HisC_aminotrans_2"/>
    <property type="match status" value="1"/>
</dbReference>
<dbReference type="GO" id="GO:0004400">
    <property type="term" value="F:histidinol-phosphate transaminase activity"/>
    <property type="evidence" value="ECO:0007669"/>
    <property type="project" value="UniProtKB-UniRule"/>
</dbReference>
<sequence>MVKERSGVEKIAPYQAAKSLESIKREYGLPEIIKLAGNENRLGCSSKVANILSDQHSQLSFYPDSNCTALRETLSEIHKVEPEQLIFGNGSFELIALIAHSYLEEGEESLIPYPTFGWYQNVTLQMNATPVMVPLKDFAIDLDVVFQQISDKTKIIWICNPNNPTGTILSEEALKTFLKKVPKSILIVLDEAYIDFVEGEYFNTIELMKANENVILLRTFSKIYGLASFRIGYGIGNVSLIQRINKVRSPINVSLIAQQAALLSLEDQAFKQKVLDNNRKSLDLYYLTLDALGLQYIRSHGNFILFQAGVEGDKAESLFLEKGIIIRNGSEFGLNGFIRVSVGTYEENEKVLEILKEITQKSHNQEE</sequence>